<keyword evidence="4" id="KW-1185">Reference proteome</keyword>
<reference evidence="3" key="2">
    <citation type="submission" date="2019-07" db="EMBL/GenBank/DDBJ databases">
        <authorList>
            <person name="Yang Y."/>
            <person name="Bocs S."/>
            <person name="Baudouin L."/>
        </authorList>
    </citation>
    <scope>NUCLEOTIDE SEQUENCE</scope>
    <source>
        <tissue evidence="3">Spear leaf of Hainan Tall coconut</tissue>
    </source>
</reference>
<name>A0A8K0IHS7_COCNU</name>
<evidence type="ECO:0000259" key="2">
    <source>
        <dbReference type="Pfam" id="PF07734"/>
    </source>
</evidence>
<dbReference type="AlphaFoldDB" id="A0A8K0IHS7"/>
<reference evidence="3" key="1">
    <citation type="journal article" date="2017" name="Gigascience">
        <title>The genome draft of coconut (Cocos nucifera).</title>
        <authorList>
            <person name="Xiao Y."/>
            <person name="Xu P."/>
            <person name="Fan H."/>
            <person name="Baudouin L."/>
            <person name="Xia W."/>
            <person name="Bocs S."/>
            <person name="Xu J."/>
            <person name="Li Q."/>
            <person name="Guo A."/>
            <person name="Zhou L."/>
            <person name="Li J."/>
            <person name="Wu Y."/>
            <person name="Ma Z."/>
            <person name="Armero A."/>
            <person name="Issali A.E."/>
            <person name="Liu N."/>
            <person name="Peng M."/>
            <person name="Yang Y."/>
        </authorList>
    </citation>
    <scope>NUCLEOTIDE SEQUENCE</scope>
    <source>
        <tissue evidence="3">Spear leaf of Hainan Tall coconut</tissue>
    </source>
</reference>
<protein>
    <submittedName>
        <fullName evidence="3">F-box protein</fullName>
    </submittedName>
</protein>
<comment type="caution">
    <text evidence="3">The sequence shown here is derived from an EMBL/GenBank/DDBJ whole genome shotgun (WGS) entry which is preliminary data.</text>
</comment>
<evidence type="ECO:0000259" key="1">
    <source>
        <dbReference type="Pfam" id="PF00646"/>
    </source>
</evidence>
<feature type="domain" description="F-box" evidence="1">
    <location>
        <begin position="17"/>
        <end position="48"/>
    </location>
</feature>
<dbReference type="Pfam" id="PF00646">
    <property type="entry name" value="F-box"/>
    <property type="match status" value="1"/>
</dbReference>
<gene>
    <name evidence="3" type="ORF">COCNU_08G004160</name>
</gene>
<dbReference type="PANTHER" id="PTHR35546:SF25">
    <property type="entry name" value="F-BOX DOMAIN-CONTAINING PROTEIN"/>
    <property type="match status" value="1"/>
</dbReference>
<dbReference type="EMBL" id="CM017879">
    <property type="protein sequence ID" value="KAG1358970.1"/>
    <property type="molecule type" value="Genomic_DNA"/>
</dbReference>
<organism evidence="3 4">
    <name type="scientific">Cocos nucifera</name>
    <name type="common">Coconut palm</name>
    <dbReference type="NCBI Taxonomy" id="13894"/>
    <lineage>
        <taxon>Eukaryota</taxon>
        <taxon>Viridiplantae</taxon>
        <taxon>Streptophyta</taxon>
        <taxon>Embryophyta</taxon>
        <taxon>Tracheophyta</taxon>
        <taxon>Spermatophyta</taxon>
        <taxon>Magnoliopsida</taxon>
        <taxon>Liliopsida</taxon>
        <taxon>Arecaceae</taxon>
        <taxon>Arecoideae</taxon>
        <taxon>Cocoseae</taxon>
        <taxon>Attaleinae</taxon>
        <taxon>Cocos</taxon>
    </lineage>
</organism>
<sequence>MSPSSSSAVKVPSDLIAFDILSRLPAKSVLRFKCVCKQWLALASDPFFLTTHNRYNPLTVSGFLIQDFATGKLSSFSVDGGALPAIPDPSLSSLNRRFAASDGIFVWQSCNGLVLCTTSSWQWPWNPFLLNPTTMQYREIPEPPDDLYPFKYQFILVFDPSTSFQYRIACLSSNIMPAAFERTASQFHVEIYSSDTGTWELLRETVPGETVVLTGVYWNGSLNWLTQNGLVVSFDVEQQLVKTTQVPPECRGRMICYIGESRGHLHTIEIAAEVCCGDFDWLHFYVSEMGKDNQSRHLIYDVDLNGVRDVYPEINSTPSDENLLRISPEISNLVYPVFFARGREGENDKLYLCNSENILCYNLADRTCRKIFAMDSFITKNLHDALMRIEFFPLAHSLFSP</sequence>
<dbReference type="NCBIfam" id="TIGR01640">
    <property type="entry name" value="F_box_assoc_1"/>
    <property type="match status" value="1"/>
</dbReference>
<dbReference type="Proteomes" id="UP000797356">
    <property type="component" value="Chromosome 8"/>
</dbReference>
<evidence type="ECO:0000313" key="4">
    <source>
        <dbReference type="Proteomes" id="UP000797356"/>
    </source>
</evidence>
<dbReference type="InterPro" id="IPR001810">
    <property type="entry name" value="F-box_dom"/>
</dbReference>
<dbReference type="Gene3D" id="1.20.1280.50">
    <property type="match status" value="1"/>
</dbReference>
<dbReference type="SUPFAM" id="SSF81383">
    <property type="entry name" value="F-box domain"/>
    <property type="match status" value="1"/>
</dbReference>
<dbReference type="InterPro" id="IPR006527">
    <property type="entry name" value="F-box-assoc_dom_typ1"/>
</dbReference>
<evidence type="ECO:0000313" key="3">
    <source>
        <dbReference type="EMBL" id="KAG1358970.1"/>
    </source>
</evidence>
<feature type="domain" description="F-box associated beta-propeller type 1" evidence="2">
    <location>
        <begin position="104"/>
        <end position="242"/>
    </location>
</feature>
<dbReference type="PANTHER" id="PTHR35546">
    <property type="entry name" value="F-BOX PROTEIN INTERACTION DOMAIN PROTEIN-RELATED"/>
    <property type="match status" value="1"/>
</dbReference>
<accession>A0A8K0IHS7</accession>
<dbReference type="InterPro" id="IPR055290">
    <property type="entry name" value="At3g26010-like"/>
</dbReference>
<dbReference type="OrthoDB" id="754932at2759"/>
<dbReference type="CDD" id="cd22157">
    <property type="entry name" value="F-box_AtFBW1-like"/>
    <property type="match status" value="1"/>
</dbReference>
<dbReference type="InterPro" id="IPR036047">
    <property type="entry name" value="F-box-like_dom_sf"/>
</dbReference>
<dbReference type="Pfam" id="PF07734">
    <property type="entry name" value="FBA_1"/>
    <property type="match status" value="1"/>
</dbReference>
<dbReference type="InterPro" id="IPR017451">
    <property type="entry name" value="F-box-assoc_interact_dom"/>
</dbReference>
<proteinExistence type="predicted"/>